<keyword evidence="1" id="KW-0597">Phosphoprotein</keyword>
<dbReference type="InterPro" id="IPR001180">
    <property type="entry name" value="CNH_dom"/>
</dbReference>
<evidence type="ECO:0008006" key="7">
    <source>
        <dbReference type="Google" id="ProtNLM"/>
    </source>
</evidence>
<dbReference type="GO" id="GO:0005085">
    <property type="term" value="F:guanyl-nucleotide exchange factor activity"/>
    <property type="evidence" value="ECO:0007669"/>
    <property type="project" value="UniProtKB-KW"/>
</dbReference>
<dbReference type="Pfam" id="PF00621">
    <property type="entry name" value="RhoGEF"/>
    <property type="match status" value="1"/>
</dbReference>
<evidence type="ECO:0000313" key="6">
    <source>
        <dbReference type="Proteomes" id="UP000663850"/>
    </source>
</evidence>
<dbReference type="InterPro" id="IPR011993">
    <property type="entry name" value="PH-like_dom_sf"/>
</dbReference>
<dbReference type="CDD" id="cd00160">
    <property type="entry name" value="RhoGEF"/>
    <property type="match status" value="1"/>
</dbReference>
<dbReference type="EMBL" id="CAJMWZ010001117">
    <property type="protein sequence ID" value="CAE6431855.1"/>
    <property type="molecule type" value="Genomic_DNA"/>
</dbReference>
<dbReference type="PROSITE" id="PS50010">
    <property type="entry name" value="DH_2"/>
    <property type="match status" value="1"/>
</dbReference>
<dbReference type="Pfam" id="PF15405">
    <property type="entry name" value="PH_5"/>
    <property type="match status" value="1"/>
</dbReference>
<proteinExistence type="predicted"/>
<sequence>MAQRASKEILIEHGLREPGWLWIQSTPKETSDSVRDQERKRQEAINEIIHTERDFVRDLEYLRDRWVEPLRTWSVIPENRRSDFVQQVFWNIEDILNANARLYGLLNANPTVETIGKIFAEMVPHFHSFVEYGRHQPYGKNEFESEKLTNPTFAAFAETVERLPESRRLGLNVYLIKPVVHLARYPPMLEVVLKHTPESKPDRVAIPRAIKMIHEFLAKLYEERGNTENRLSLIQLEKRLVFRPGEEVDLGLKDEHRQLMHRGPLEHRRGSSNKNDVLHAFLFDHAFLIVKNRMIGQHEQWEVFKRPIPLELLAVFTLDGDAGKVPKPRACVFQRAYDDHILNGTSLPPGSSENERRLMVRYCGRNGYTLTLWAPTLAARYQWVKNVTAQQKVIYFGRRFAYGTDNGVYVQSLDDDQTRRPIRKLSLANVQQIDILEDYQLLIILTERSVVTFPLDVFDVEDPVRPGEYSLKRMKQIASHTSFFKVGYCLGRTLVCIVDANPSNSTIKVFKPIEQSIYGRSRPTFKKLVQGGNDTLEVFKEFCIPSKAHSINFLKTKLCVVFTTGFEIVDLETLDTQALLDPLHISLDFVRRHNDVCPLNIYLIDGEFLLCYTEFAFFVNRSGERSENGVVIYWEGTPTAFALHYPYVMAFDPTFIEVRHVKDGKLVQIGGGKKLRLLFADAQPSVKNSTNSTVPISRVRDEIILVSGDKVMAKHSLKLKDPQRRLIYQGPLGYNPKQKDCRVFLLDHALIITESAVVWGRERLRVVHHPIPIALLQAALYQPRLTIFGCIPLPLGEVRYQLRFSSLGKRFNNNKPLTLLASTFEAANTWTKVINAQRNANQQSPESNVLTLGQNVLRRNGEIKVNCVALYDKDRTIVFGADDGVYLQPQNGQTRKAIDLADVQQIDVLEDLSLLVVLAERSILTFPLDTLEMEEPMQHMKRITIASKTSFFKTGKYMDRTMLCTVRTNSVSSTIKILESVESPPTPNSNQRGQTTSPDKLKLFREFRLVKDVYSVQFLKTKLCVAAASGFDIVNLETLDTQALLDPADQKLDFMHHIEPRPLCIYRIGGEFLVCYREFAFYVDGSGKKSDKGVFIHWEGTPTACALHYPYIVAFSPNFVEIRHVDDGSFVQVILERNVRCLYAKGSPAEDLAYHLSRRRENNILISFSNQVGFLTPTLSRADRRHSR</sequence>
<dbReference type="SUPFAM" id="SSF48065">
    <property type="entry name" value="DBL homology domain (DH-domain)"/>
    <property type="match status" value="1"/>
</dbReference>
<dbReference type="SMART" id="SM00325">
    <property type="entry name" value="RhoGEF"/>
    <property type="match status" value="1"/>
</dbReference>
<gene>
    <name evidence="5" type="ORF">RDB_LOCUS19969</name>
</gene>
<dbReference type="InterPro" id="IPR052233">
    <property type="entry name" value="Rho-type_GEFs"/>
</dbReference>
<dbReference type="Pfam" id="PF00780">
    <property type="entry name" value="CNH"/>
    <property type="match status" value="2"/>
</dbReference>
<feature type="domain" description="DH" evidence="3">
    <location>
        <begin position="40"/>
        <end position="223"/>
    </location>
</feature>
<evidence type="ECO:0000259" key="3">
    <source>
        <dbReference type="PROSITE" id="PS50010"/>
    </source>
</evidence>
<evidence type="ECO:0000313" key="5">
    <source>
        <dbReference type="EMBL" id="CAE6431855.1"/>
    </source>
</evidence>
<dbReference type="PANTHER" id="PTHR46572:SF2">
    <property type="entry name" value="RHO1 GDP-GTP EXCHANGE PROTEIN 1-RELATED"/>
    <property type="match status" value="1"/>
</dbReference>
<dbReference type="PROSITE" id="PS50219">
    <property type="entry name" value="CNH"/>
    <property type="match status" value="2"/>
</dbReference>
<comment type="caution">
    <text evidence="5">The sequence shown here is derived from an EMBL/GenBank/DDBJ whole genome shotgun (WGS) entry which is preliminary data.</text>
</comment>
<dbReference type="Gene3D" id="2.30.29.30">
    <property type="entry name" value="Pleckstrin-homology domain (PH domain)/Phosphotyrosine-binding domain (PTB)"/>
    <property type="match status" value="2"/>
</dbReference>
<accession>A0A8H2XR18</accession>
<dbReference type="PANTHER" id="PTHR46572">
    <property type="entry name" value="RHO1 GDP-GTP EXCHANGE PROTEIN 1-RELATED"/>
    <property type="match status" value="1"/>
</dbReference>
<evidence type="ECO:0000259" key="4">
    <source>
        <dbReference type="PROSITE" id="PS50219"/>
    </source>
</evidence>
<keyword evidence="2" id="KW-0344">Guanine-nucleotide releasing factor</keyword>
<dbReference type="Proteomes" id="UP000663850">
    <property type="component" value="Unassembled WGS sequence"/>
</dbReference>
<dbReference type="SMART" id="SM00036">
    <property type="entry name" value="CNH"/>
    <property type="match status" value="2"/>
</dbReference>
<evidence type="ECO:0000256" key="2">
    <source>
        <dbReference type="ARBA" id="ARBA00022658"/>
    </source>
</evidence>
<dbReference type="InterPro" id="IPR000219">
    <property type="entry name" value="DH_dom"/>
</dbReference>
<name>A0A8H2XR18_9AGAM</name>
<dbReference type="Gene3D" id="1.20.900.10">
    <property type="entry name" value="Dbl homology (DH) domain"/>
    <property type="match status" value="1"/>
</dbReference>
<reference evidence="5" key="1">
    <citation type="submission" date="2021-01" db="EMBL/GenBank/DDBJ databases">
        <authorList>
            <person name="Kaushik A."/>
        </authorList>
    </citation>
    <scope>NUCLEOTIDE SEQUENCE</scope>
    <source>
        <strain evidence="5">Type strain: AG8-Rh-89/</strain>
    </source>
</reference>
<dbReference type="SUPFAM" id="SSF50729">
    <property type="entry name" value="PH domain-like"/>
    <property type="match status" value="2"/>
</dbReference>
<feature type="domain" description="CNH" evidence="4">
    <location>
        <begin position="862"/>
        <end position="1149"/>
    </location>
</feature>
<dbReference type="AlphaFoldDB" id="A0A8H2XR18"/>
<feature type="domain" description="CNH" evidence="4">
    <location>
        <begin position="384"/>
        <end position="685"/>
    </location>
</feature>
<dbReference type="InterPro" id="IPR035899">
    <property type="entry name" value="DBL_dom_sf"/>
</dbReference>
<evidence type="ECO:0000256" key="1">
    <source>
        <dbReference type="ARBA" id="ARBA00022553"/>
    </source>
</evidence>
<protein>
    <recommendedName>
        <fullName evidence="7">Rho1 guanine nucleotide exchange factor 1 [Schizosaccharomyces pombe 972h-]</fullName>
    </recommendedName>
</protein>
<dbReference type="InterPro" id="IPR041675">
    <property type="entry name" value="PH_5"/>
</dbReference>
<organism evidence="5 6">
    <name type="scientific">Rhizoctonia solani</name>
    <dbReference type="NCBI Taxonomy" id="456999"/>
    <lineage>
        <taxon>Eukaryota</taxon>
        <taxon>Fungi</taxon>
        <taxon>Dikarya</taxon>
        <taxon>Basidiomycota</taxon>
        <taxon>Agaricomycotina</taxon>
        <taxon>Agaricomycetes</taxon>
        <taxon>Cantharellales</taxon>
        <taxon>Ceratobasidiaceae</taxon>
        <taxon>Rhizoctonia</taxon>
    </lineage>
</organism>